<gene>
    <name evidence="2" type="primary">LOC125178645</name>
</gene>
<sequence>MAPDIKVQFVPCTGDVVVLSLPWSDVRDIQALTHKVHAAAAVPPDTHVLVGRLDDAGVFRELGDDAPAPPDASLLALEAPALKSSAYFLAVVNVGTPQLVHPPTSIPPVLPFSLPLLRTLNYDQIYDAVLARLGALCPPPPEEVNGRPWWVWDDPQHQQERQARGYPEEEFVIWIT</sequence>
<accession>A0A979FP44</accession>
<dbReference type="Proteomes" id="UP000694843">
    <property type="component" value="Unplaced"/>
</dbReference>
<evidence type="ECO:0000313" key="1">
    <source>
        <dbReference type="Proteomes" id="UP000694843"/>
    </source>
</evidence>
<dbReference type="KEGG" id="hazt:125178645"/>
<dbReference type="OrthoDB" id="10591990at2759"/>
<reference evidence="2" key="1">
    <citation type="submission" date="2025-08" db="UniProtKB">
        <authorList>
            <consortium name="RefSeq"/>
        </authorList>
    </citation>
    <scope>IDENTIFICATION</scope>
    <source>
        <tissue evidence="2">Whole organism</tissue>
    </source>
</reference>
<dbReference type="AlphaFoldDB" id="A0A979FP44"/>
<keyword evidence="1" id="KW-1185">Reference proteome</keyword>
<protein>
    <submittedName>
        <fullName evidence="2">Uncharacterized protein LOC125178645</fullName>
    </submittedName>
</protein>
<proteinExistence type="predicted"/>
<name>A0A979FP44_HYAAZ</name>
<dbReference type="RefSeq" id="XP_047738849.1">
    <property type="nucleotide sequence ID" value="XM_047882893.1"/>
</dbReference>
<evidence type="ECO:0000313" key="2">
    <source>
        <dbReference type="RefSeq" id="XP_047738849.1"/>
    </source>
</evidence>
<organism evidence="1 2">
    <name type="scientific">Hyalella azteca</name>
    <name type="common">Amphipod</name>
    <dbReference type="NCBI Taxonomy" id="294128"/>
    <lineage>
        <taxon>Eukaryota</taxon>
        <taxon>Metazoa</taxon>
        <taxon>Ecdysozoa</taxon>
        <taxon>Arthropoda</taxon>
        <taxon>Crustacea</taxon>
        <taxon>Multicrustacea</taxon>
        <taxon>Malacostraca</taxon>
        <taxon>Eumalacostraca</taxon>
        <taxon>Peracarida</taxon>
        <taxon>Amphipoda</taxon>
        <taxon>Senticaudata</taxon>
        <taxon>Talitrida</taxon>
        <taxon>Talitroidea</taxon>
        <taxon>Hyalellidae</taxon>
        <taxon>Hyalella</taxon>
    </lineage>
</organism>
<dbReference type="GeneID" id="125178645"/>